<dbReference type="InterPro" id="IPR036320">
    <property type="entry name" value="Glycosyl_Trfase_fam3_N_dom_sf"/>
</dbReference>
<comment type="similarity">
    <text evidence="8">In the C-terminal section; belongs to the anthranilate phosphoribosyltransferase family.</text>
</comment>
<gene>
    <name evidence="9 12" type="primary">trpD</name>
    <name evidence="12" type="ORF">E4665_04895</name>
</gene>
<feature type="binding site" evidence="9">
    <location>
        <position position="225"/>
    </location>
    <ligand>
        <name>Mg(2+)</name>
        <dbReference type="ChEBI" id="CHEBI:18420"/>
        <label>2</label>
    </ligand>
</feature>
<dbReference type="HAMAP" id="MF_00211">
    <property type="entry name" value="TrpD"/>
    <property type="match status" value="1"/>
</dbReference>
<dbReference type="Pfam" id="PF02885">
    <property type="entry name" value="Glycos_trans_3N"/>
    <property type="match status" value="1"/>
</dbReference>
<feature type="binding site" evidence="9">
    <location>
        <position position="91"/>
    </location>
    <ligand>
        <name>Mg(2+)</name>
        <dbReference type="ChEBI" id="CHEBI:18420"/>
        <label>1</label>
    </ligand>
</feature>
<feature type="binding site" evidence="9">
    <location>
        <position position="110"/>
    </location>
    <ligand>
        <name>anthranilate</name>
        <dbReference type="ChEBI" id="CHEBI:16567"/>
        <label>1</label>
    </ligand>
</feature>
<evidence type="ECO:0000256" key="4">
    <source>
        <dbReference type="ARBA" id="ARBA00022679"/>
    </source>
</evidence>
<feature type="domain" description="Glycosyl transferase family 3 N-terminal" evidence="11">
    <location>
        <begin position="6"/>
        <end position="65"/>
    </location>
</feature>
<feature type="binding site" evidence="9">
    <location>
        <position position="165"/>
    </location>
    <ligand>
        <name>anthranilate</name>
        <dbReference type="ChEBI" id="CHEBI:16567"/>
        <label>2</label>
    </ligand>
</feature>
<evidence type="ECO:0000259" key="11">
    <source>
        <dbReference type="Pfam" id="PF02885"/>
    </source>
</evidence>
<feature type="binding site" evidence="9">
    <location>
        <begin position="107"/>
        <end position="115"/>
    </location>
    <ligand>
        <name>5-phospho-alpha-D-ribose 1-diphosphate</name>
        <dbReference type="ChEBI" id="CHEBI:58017"/>
    </ligand>
</feature>
<organism evidence="12 13">
    <name type="scientific">Sporolactobacillus shoreae</name>
    <dbReference type="NCBI Taxonomy" id="1465501"/>
    <lineage>
        <taxon>Bacteria</taxon>
        <taxon>Bacillati</taxon>
        <taxon>Bacillota</taxon>
        <taxon>Bacilli</taxon>
        <taxon>Bacillales</taxon>
        <taxon>Sporolactobacillaceae</taxon>
        <taxon>Sporolactobacillus</taxon>
    </lineage>
</organism>
<dbReference type="OrthoDB" id="9806430at2"/>
<dbReference type="SUPFAM" id="SSF52418">
    <property type="entry name" value="Nucleoside phosphorylase/phosphoribosyltransferase catalytic domain"/>
    <property type="match status" value="1"/>
</dbReference>
<keyword evidence="3 9" id="KW-0328">Glycosyltransferase</keyword>
<evidence type="ECO:0000313" key="12">
    <source>
        <dbReference type="EMBL" id="TGA99125.1"/>
    </source>
</evidence>
<comment type="catalytic activity">
    <reaction evidence="7 9">
        <text>N-(5-phospho-beta-D-ribosyl)anthranilate + diphosphate = 5-phospho-alpha-D-ribose 1-diphosphate + anthranilate</text>
        <dbReference type="Rhea" id="RHEA:11768"/>
        <dbReference type="ChEBI" id="CHEBI:16567"/>
        <dbReference type="ChEBI" id="CHEBI:18277"/>
        <dbReference type="ChEBI" id="CHEBI:33019"/>
        <dbReference type="ChEBI" id="CHEBI:58017"/>
        <dbReference type="EC" id="2.4.2.18"/>
    </reaction>
</comment>
<dbReference type="NCBIfam" id="TIGR01245">
    <property type="entry name" value="trpD"/>
    <property type="match status" value="1"/>
</dbReference>
<dbReference type="PANTHER" id="PTHR43285">
    <property type="entry name" value="ANTHRANILATE PHOSPHORIBOSYLTRANSFERASE"/>
    <property type="match status" value="1"/>
</dbReference>
<dbReference type="AlphaFoldDB" id="A0A4Z0GSD5"/>
<comment type="similarity">
    <text evidence="9">Belongs to the anthranilate phosphoribosyltransferase family.</text>
</comment>
<dbReference type="FunFam" id="3.40.1030.10:FF:000002">
    <property type="entry name" value="Anthranilate phosphoribosyltransferase"/>
    <property type="match status" value="1"/>
</dbReference>
<dbReference type="GO" id="GO:0005829">
    <property type="term" value="C:cytosol"/>
    <property type="evidence" value="ECO:0007669"/>
    <property type="project" value="TreeGrafter"/>
</dbReference>
<feature type="binding site" evidence="9">
    <location>
        <position position="79"/>
    </location>
    <ligand>
        <name>anthranilate</name>
        <dbReference type="ChEBI" id="CHEBI:16567"/>
        <label>1</label>
    </ligand>
</feature>
<keyword evidence="5 9" id="KW-0822">Tryptophan biosynthesis</keyword>
<feature type="binding site" evidence="9">
    <location>
        <position position="87"/>
    </location>
    <ligand>
        <name>5-phospho-alpha-D-ribose 1-diphosphate</name>
        <dbReference type="ChEBI" id="CHEBI:58017"/>
    </ligand>
</feature>
<feature type="binding site" evidence="9">
    <location>
        <position position="119"/>
    </location>
    <ligand>
        <name>5-phospho-alpha-D-ribose 1-diphosphate</name>
        <dbReference type="ChEBI" id="CHEBI:58017"/>
    </ligand>
</feature>
<comment type="function">
    <text evidence="9">Catalyzes the transfer of the phosphoribosyl group of 5-phosphorylribose-1-pyrophosphate (PRPP) to anthranilate to yield N-(5'-phosphoribosyl)-anthranilate (PRA).</text>
</comment>
<dbReference type="InterPro" id="IPR005940">
    <property type="entry name" value="Anthranilate_Pribosyl_Tfrase"/>
</dbReference>
<dbReference type="InterPro" id="IPR035902">
    <property type="entry name" value="Nuc_phospho_transferase"/>
</dbReference>
<feature type="binding site" evidence="9">
    <location>
        <position position="224"/>
    </location>
    <ligand>
        <name>Mg(2+)</name>
        <dbReference type="ChEBI" id="CHEBI:18420"/>
        <label>2</label>
    </ligand>
</feature>
<keyword evidence="9" id="KW-0460">Magnesium</keyword>
<keyword evidence="4 9" id="KW-0808">Transferase</keyword>
<sequence>MFQEKLAQLVQGQTLSETEASAIMDEIMEGNASPSQIAAFLALLSARGETVEELAGCARSMSAHAKSLEYSEPLLDIVGTGGDGNHTFNISTASAIVISSLGVNVAKHGNRSVSSTSGAADALEALDIGIQSTPESACQLLDRTHMCFLFAPLYHASMKYAVEPRKALGFRTIFNMLGPLTNPAHARRQMLGVYSRKLAEMYAETLLRLGTDRTLVVTGEDGMDEFTICGRSDAILIENGRTSTFSIRPEDVGLGIGILKAIQVKNPQESAALIHSVFSGDKGNPSALNAILLNAGAGLFVAGHTSSIGEGVHEAREAIESGRALRQLQLLQQVTKRPAHV</sequence>
<dbReference type="RefSeq" id="WP_135347681.1">
    <property type="nucleotide sequence ID" value="NZ_SRJD01000004.1"/>
</dbReference>
<comment type="caution">
    <text evidence="12">The sequence shown here is derived from an EMBL/GenBank/DDBJ whole genome shotgun (WGS) entry which is preliminary data.</text>
</comment>
<evidence type="ECO:0000256" key="2">
    <source>
        <dbReference type="ARBA" id="ARBA00022605"/>
    </source>
</evidence>
<evidence type="ECO:0000256" key="8">
    <source>
        <dbReference type="ARBA" id="ARBA00061188"/>
    </source>
</evidence>
<feature type="binding site" evidence="9">
    <location>
        <position position="225"/>
    </location>
    <ligand>
        <name>Mg(2+)</name>
        <dbReference type="ChEBI" id="CHEBI:18420"/>
        <label>1</label>
    </ligand>
</feature>
<evidence type="ECO:0000256" key="5">
    <source>
        <dbReference type="ARBA" id="ARBA00022822"/>
    </source>
</evidence>
<dbReference type="EMBL" id="SRJD01000004">
    <property type="protein sequence ID" value="TGA99125.1"/>
    <property type="molecule type" value="Genomic_DNA"/>
</dbReference>
<proteinExistence type="inferred from homology"/>
<dbReference type="InterPro" id="IPR017459">
    <property type="entry name" value="Glycosyl_Trfase_fam3_N_dom"/>
</dbReference>
<reference evidence="12 13" key="1">
    <citation type="journal article" date="2015" name="Int. J. Syst. Evol. Microbiol.">
        <title>Sporolactobacillus shoreae sp. nov. and Sporolactobacillus spathodeae sp. nov., two spore-forming lactic acid bacteria isolated from tree barks in Thailand.</title>
        <authorList>
            <person name="Thamacharoensuk T."/>
            <person name="Kitahara M."/>
            <person name="Ohkuma M."/>
            <person name="Thongchul N."/>
            <person name="Tanasupawat S."/>
        </authorList>
    </citation>
    <scope>NUCLEOTIDE SEQUENCE [LARGE SCALE GENOMIC DNA]</scope>
    <source>
        <strain evidence="12 13">BK92</strain>
    </source>
</reference>
<evidence type="ECO:0000256" key="9">
    <source>
        <dbReference type="HAMAP-Rule" id="MF_00211"/>
    </source>
</evidence>
<evidence type="ECO:0000259" key="10">
    <source>
        <dbReference type="Pfam" id="PF00591"/>
    </source>
</evidence>
<dbReference type="UniPathway" id="UPA00035">
    <property type="reaction ID" value="UER00041"/>
</dbReference>
<dbReference type="Pfam" id="PF00591">
    <property type="entry name" value="Glycos_transf_3"/>
    <property type="match status" value="1"/>
</dbReference>
<evidence type="ECO:0000256" key="3">
    <source>
        <dbReference type="ARBA" id="ARBA00022676"/>
    </source>
</evidence>
<keyword evidence="6 9" id="KW-0057">Aromatic amino acid biosynthesis</keyword>
<dbReference type="InterPro" id="IPR000312">
    <property type="entry name" value="Glycosyl_Trfase_fam3"/>
</dbReference>
<evidence type="ECO:0000256" key="1">
    <source>
        <dbReference type="ARBA" id="ARBA00004907"/>
    </source>
</evidence>
<protein>
    <recommendedName>
        <fullName evidence="9">Anthranilate phosphoribosyltransferase</fullName>
        <ecNumber evidence="9">2.4.2.18</ecNumber>
    </recommendedName>
</protein>
<dbReference type="Gene3D" id="1.20.970.10">
    <property type="entry name" value="Transferase, Pyrimidine Nucleoside Phosphorylase, Chain C"/>
    <property type="match status" value="1"/>
</dbReference>
<feature type="binding site" evidence="9">
    <location>
        <position position="79"/>
    </location>
    <ligand>
        <name>5-phospho-alpha-D-ribose 1-diphosphate</name>
        <dbReference type="ChEBI" id="CHEBI:58017"/>
    </ligand>
</feature>
<feature type="binding site" evidence="9">
    <location>
        <begin position="89"/>
        <end position="92"/>
    </location>
    <ligand>
        <name>5-phospho-alpha-D-ribose 1-diphosphate</name>
        <dbReference type="ChEBI" id="CHEBI:58017"/>
    </ligand>
</feature>
<dbReference type="GO" id="GO:0000162">
    <property type="term" value="P:L-tryptophan biosynthetic process"/>
    <property type="evidence" value="ECO:0007669"/>
    <property type="project" value="UniProtKB-UniRule"/>
</dbReference>
<keyword evidence="13" id="KW-1185">Reference proteome</keyword>
<keyword evidence="9" id="KW-0479">Metal-binding</keyword>
<keyword evidence="2 9" id="KW-0028">Amino-acid biosynthesis</keyword>
<dbReference type="GO" id="GO:0004048">
    <property type="term" value="F:anthranilate phosphoribosyltransferase activity"/>
    <property type="evidence" value="ECO:0007669"/>
    <property type="project" value="UniProtKB-UniRule"/>
</dbReference>
<dbReference type="GO" id="GO:0000287">
    <property type="term" value="F:magnesium ion binding"/>
    <property type="evidence" value="ECO:0007669"/>
    <property type="project" value="UniProtKB-UniRule"/>
</dbReference>
<evidence type="ECO:0000313" key="13">
    <source>
        <dbReference type="Proteomes" id="UP000298347"/>
    </source>
</evidence>
<comment type="caution">
    <text evidence="9">Lacks conserved residue(s) required for the propagation of feature annotation.</text>
</comment>
<feature type="binding site" evidence="9">
    <location>
        <begin position="82"/>
        <end position="83"/>
    </location>
    <ligand>
        <name>5-phospho-alpha-D-ribose 1-diphosphate</name>
        <dbReference type="ChEBI" id="CHEBI:58017"/>
    </ligand>
</feature>
<dbReference type="SUPFAM" id="SSF47648">
    <property type="entry name" value="Nucleoside phosphorylase/phosphoribosyltransferase N-terminal domain"/>
    <property type="match status" value="1"/>
</dbReference>
<dbReference type="PANTHER" id="PTHR43285:SF2">
    <property type="entry name" value="ANTHRANILATE PHOSPHORIBOSYLTRANSFERASE"/>
    <property type="match status" value="1"/>
</dbReference>
<evidence type="ECO:0000256" key="7">
    <source>
        <dbReference type="ARBA" id="ARBA00052328"/>
    </source>
</evidence>
<feature type="domain" description="Glycosyl transferase family 3" evidence="10">
    <location>
        <begin position="72"/>
        <end position="325"/>
    </location>
</feature>
<dbReference type="Proteomes" id="UP000298347">
    <property type="component" value="Unassembled WGS sequence"/>
</dbReference>
<name>A0A4Z0GSD5_9BACL</name>
<dbReference type="EC" id="2.4.2.18" evidence="9"/>
<comment type="cofactor">
    <cofactor evidence="9">
        <name>Mg(2+)</name>
        <dbReference type="ChEBI" id="CHEBI:18420"/>
    </cofactor>
    <text evidence="9">Binds 2 magnesium ions per monomer.</text>
</comment>
<comment type="pathway">
    <text evidence="1 9">Amino-acid biosynthesis; L-tryptophan biosynthesis; L-tryptophan from chorismate: step 2/5.</text>
</comment>
<comment type="subunit">
    <text evidence="9">Homodimer.</text>
</comment>
<evidence type="ECO:0000256" key="6">
    <source>
        <dbReference type="ARBA" id="ARBA00023141"/>
    </source>
</evidence>
<dbReference type="Gene3D" id="3.40.1030.10">
    <property type="entry name" value="Nucleoside phosphorylase/phosphoribosyltransferase catalytic domain"/>
    <property type="match status" value="1"/>
</dbReference>
<accession>A0A4Z0GSD5</accession>